<dbReference type="InterPro" id="IPR036721">
    <property type="entry name" value="RCK_C_sf"/>
</dbReference>
<dbReference type="SUPFAM" id="SSF116726">
    <property type="entry name" value="TrkA C-terminal domain-like"/>
    <property type="match status" value="1"/>
</dbReference>
<dbReference type="GeneID" id="93332460"/>
<gene>
    <name evidence="3" type="ORF">DWX41_11280</name>
</gene>
<dbReference type="PROSITE" id="PS51202">
    <property type="entry name" value="RCK_C"/>
    <property type="match status" value="1"/>
</dbReference>
<dbReference type="EMBL" id="QVIA01000011">
    <property type="protein sequence ID" value="RGC31805.1"/>
    <property type="molecule type" value="Genomic_DNA"/>
</dbReference>
<evidence type="ECO:0000259" key="2">
    <source>
        <dbReference type="PROSITE" id="PS51202"/>
    </source>
</evidence>
<feature type="domain" description="RCK N-terminal" evidence="1">
    <location>
        <begin position="7"/>
        <end position="123"/>
    </location>
</feature>
<dbReference type="Proteomes" id="UP000261111">
    <property type="component" value="Unassembled WGS sequence"/>
</dbReference>
<dbReference type="PANTHER" id="PTHR43833:SF7">
    <property type="entry name" value="KTR SYSTEM POTASSIUM UPTAKE PROTEIN C"/>
    <property type="match status" value="1"/>
</dbReference>
<organism evidence="3 4">
    <name type="scientific">Hungatella hathewayi</name>
    <dbReference type="NCBI Taxonomy" id="154046"/>
    <lineage>
        <taxon>Bacteria</taxon>
        <taxon>Bacillati</taxon>
        <taxon>Bacillota</taxon>
        <taxon>Clostridia</taxon>
        <taxon>Lachnospirales</taxon>
        <taxon>Lachnospiraceae</taxon>
        <taxon>Hungatella</taxon>
    </lineage>
</organism>
<dbReference type="InterPro" id="IPR050721">
    <property type="entry name" value="Trk_Ktr_HKT_K-transport"/>
</dbReference>
<proteinExistence type="predicted"/>
<dbReference type="AlphaFoldDB" id="A0A3E2WVQ4"/>
<protein>
    <submittedName>
        <fullName evidence="3">TrkA family potassium uptake protein</fullName>
    </submittedName>
</protein>
<dbReference type="Pfam" id="PF02254">
    <property type="entry name" value="TrkA_N"/>
    <property type="match status" value="1"/>
</dbReference>
<dbReference type="Gene3D" id="3.40.50.720">
    <property type="entry name" value="NAD(P)-binding Rossmann-like Domain"/>
    <property type="match status" value="1"/>
</dbReference>
<reference evidence="3 4" key="1">
    <citation type="submission" date="2018-08" db="EMBL/GenBank/DDBJ databases">
        <title>A genome reference for cultivated species of the human gut microbiota.</title>
        <authorList>
            <person name="Zou Y."/>
            <person name="Xue W."/>
            <person name="Luo G."/>
        </authorList>
    </citation>
    <scope>NUCLEOTIDE SEQUENCE [LARGE SCALE GENOMIC DNA]</scope>
    <source>
        <strain evidence="3 4">AF19-21</strain>
    </source>
</reference>
<dbReference type="PANTHER" id="PTHR43833">
    <property type="entry name" value="POTASSIUM CHANNEL PROTEIN 2-RELATED-RELATED"/>
    <property type="match status" value="1"/>
</dbReference>
<dbReference type="PROSITE" id="PS51201">
    <property type="entry name" value="RCK_N"/>
    <property type="match status" value="1"/>
</dbReference>
<dbReference type="InterPro" id="IPR003148">
    <property type="entry name" value="RCK_N"/>
</dbReference>
<dbReference type="SUPFAM" id="SSF51735">
    <property type="entry name" value="NAD(P)-binding Rossmann-fold domains"/>
    <property type="match status" value="1"/>
</dbReference>
<accession>A0A3E2WVQ4</accession>
<comment type="caution">
    <text evidence="3">The sequence shown here is derived from an EMBL/GenBank/DDBJ whole genome shotgun (WGS) entry which is preliminary data.</text>
</comment>
<name>A0A3E2WVQ4_9FIRM</name>
<feature type="domain" description="RCK C-terminal" evidence="2">
    <location>
        <begin position="139"/>
        <end position="223"/>
    </location>
</feature>
<dbReference type="Gene3D" id="3.30.70.1450">
    <property type="entry name" value="Regulator of K+ conductance, C-terminal domain"/>
    <property type="match status" value="1"/>
</dbReference>
<dbReference type="RefSeq" id="WP_044926299.1">
    <property type="nucleotide sequence ID" value="NZ_QVIA01000011.1"/>
</dbReference>
<evidence type="ECO:0000313" key="4">
    <source>
        <dbReference type="Proteomes" id="UP000261111"/>
    </source>
</evidence>
<evidence type="ECO:0000313" key="3">
    <source>
        <dbReference type="EMBL" id="RGC31805.1"/>
    </source>
</evidence>
<evidence type="ECO:0000259" key="1">
    <source>
        <dbReference type="PROSITE" id="PS51201"/>
    </source>
</evidence>
<dbReference type="InterPro" id="IPR006037">
    <property type="entry name" value="RCK_C"/>
</dbReference>
<dbReference type="GO" id="GO:0006813">
    <property type="term" value="P:potassium ion transport"/>
    <property type="evidence" value="ECO:0007669"/>
    <property type="project" value="InterPro"/>
</dbReference>
<dbReference type="Pfam" id="PF02080">
    <property type="entry name" value="TrkA_C"/>
    <property type="match status" value="1"/>
</dbReference>
<sequence length="223" mass="24696">MLKEELSESYGIIGLGRFGTALAQKLAEAGREVIVVDRCEYKVKELRRYTDFAYVADELTKEVLEEIGIQNCDTVVVCIGEKIDTSILVTLNVVNLGVKRVIAKAISRDQGEVLEKIGAEVVYPERDMALRLAKKMLVSSVMDSITLDNNVEISEVMVPLRVIGKSLEETRFRQKTGLNIIAIQHKGITETEISPGYIFSEGDILVVIGKSENVSRYEGSLLA</sequence>
<dbReference type="GO" id="GO:0008324">
    <property type="term" value="F:monoatomic cation transmembrane transporter activity"/>
    <property type="evidence" value="ECO:0007669"/>
    <property type="project" value="InterPro"/>
</dbReference>
<dbReference type="InterPro" id="IPR036291">
    <property type="entry name" value="NAD(P)-bd_dom_sf"/>
</dbReference>